<keyword evidence="13" id="KW-1185">Reference proteome</keyword>
<feature type="transmembrane region" description="Helical" evidence="11">
    <location>
        <begin position="132"/>
        <end position="153"/>
    </location>
</feature>
<evidence type="ECO:0000256" key="6">
    <source>
        <dbReference type="ARBA" id="ARBA00022692"/>
    </source>
</evidence>
<feature type="compositionally biased region" description="Basic and acidic residues" evidence="10">
    <location>
        <begin position="259"/>
        <end position="274"/>
    </location>
</feature>
<evidence type="ECO:0000256" key="7">
    <source>
        <dbReference type="ARBA" id="ARBA00022737"/>
    </source>
</evidence>
<gene>
    <name evidence="12" type="ORF">NC653_035177</name>
</gene>
<feature type="transmembrane region" description="Helical" evidence="11">
    <location>
        <begin position="193"/>
        <end position="214"/>
    </location>
</feature>
<protein>
    <recommendedName>
        <fullName evidence="14">Bidirectional sugar transporter SWEET</fullName>
    </recommendedName>
</protein>
<evidence type="ECO:0000256" key="1">
    <source>
        <dbReference type="ARBA" id="ARBA00004651"/>
    </source>
</evidence>
<feature type="transmembrane region" description="Helical" evidence="11">
    <location>
        <begin position="400"/>
        <end position="421"/>
    </location>
</feature>
<dbReference type="AlphaFoldDB" id="A0AAD6LPB6"/>
<evidence type="ECO:0000256" key="8">
    <source>
        <dbReference type="ARBA" id="ARBA00022989"/>
    </source>
</evidence>
<reference evidence="12" key="1">
    <citation type="journal article" date="2023" name="Mol. Ecol. Resour.">
        <title>Chromosome-level genome assembly of a triploid poplar Populus alba 'Berolinensis'.</title>
        <authorList>
            <person name="Chen S."/>
            <person name="Yu Y."/>
            <person name="Wang X."/>
            <person name="Wang S."/>
            <person name="Zhang T."/>
            <person name="Zhou Y."/>
            <person name="He R."/>
            <person name="Meng N."/>
            <person name="Wang Y."/>
            <person name="Liu W."/>
            <person name="Liu Z."/>
            <person name="Liu J."/>
            <person name="Guo Q."/>
            <person name="Huang H."/>
            <person name="Sederoff R.R."/>
            <person name="Wang G."/>
            <person name="Qu G."/>
            <person name="Chen S."/>
        </authorList>
    </citation>
    <scope>NUCLEOTIDE SEQUENCE</scope>
    <source>
        <strain evidence="12">SC-2020</strain>
    </source>
</reference>
<comment type="similarity">
    <text evidence="2">Belongs to the SWEET sugar transporter family.</text>
</comment>
<keyword evidence="4" id="KW-1003">Cell membrane</keyword>
<feature type="transmembrane region" description="Helical" evidence="11">
    <location>
        <begin position="165"/>
        <end position="187"/>
    </location>
</feature>
<evidence type="ECO:0000256" key="2">
    <source>
        <dbReference type="ARBA" id="ARBA00007809"/>
    </source>
</evidence>
<dbReference type="InterPro" id="IPR047664">
    <property type="entry name" value="SWEET"/>
</dbReference>
<dbReference type="EMBL" id="JAQIZT010000015">
    <property type="protein sequence ID" value="KAJ6970819.1"/>
    <property type="molecule type" value="Genomic_DNA"/>
</dbReference>
<dbReference type="Proteomes" id="UP001164929">
    <property type="component" value="Chromosome 15"/>
</dbReference>
<dbReference type="Pfam" id="PF03083">
    <property type="entry name" value="MtN3_slv"/>
    <property type="match status" value="3"/>
</dbReference>
<evidence type="ECO:0000256" key="11">
    <source>
        <dbReference type="SAM" id="Phobius"/>
    </source>
</evidence>
<evidence type="ECO:0000256" key="3">
    <source>
        <dbReference type="ARBA" id="ARBA00022448"/>
    </source>
</evidence>
<evidence type="ECO:0000256" key="5">
    <source>
        <dbReference type="ARBA" id="ARBA00022597"/>
    </source>
</evidence>
<dbReference type="GO" id="GO:0008515">
    <property type="term" value="F:sucrose transmembrane transporter activity"/>
    <property type="evidence" value="ECO:0007669"/>
    <property type="project" value="UniProtKB-ARBA"/>
</dbReference>
<dbReference type="Gene3D" id="1.20.1280.290">
    <property type="match status" value="3"/>
</dbReference>
<evidence type="ECO:0008006" key="14">
    <source>
        <dbReference type="Google" id="ProtNLM"/>
    </source>
</evidence>
<dbReference type="PANTHER" id="PTHR10791:SF22">
    <property type="entry name" value="BIDIRECTIONAL SUGAR TRANSPORTER SWEET11"/>
    <property type="match status" value="1"/>
</dbReference>
<feature type="region of interest" description="Disordered" evidence="10">
    <location>
        <begin position="249"/>
        <end position="274"/>
    </location>
</feature>
<keyword evidence="7" id="KW-0677">Repeat</keyword>
<feature type="transmembrane region" description="Helical" evidence="11">
    <location>
        <begin position="48"/>
        <end position="64"/>
    </location>
</feature>
<dbReference type="InterPro" id="IPR004316">
    <property type="entry name" value="SWEET_rpt"/>
</dbReference>
<comment type="caution">
    <text evidence="12">The sequence shown here is derived from an EMBL/GenBank/DDBJ whole genome shotgun (WGS) entry which is preliminary data.</text>
</comment>
<dbReference type="GO" id="GO:0051119">
    <property type="term" value="F:sugar transmembrane transporter activity"/>
    <property type="evidence" value="ECO:0007669"/>
    <property type="project" value="InterPro"/>
</dbReference>
<keyword evidence="9 11" id="KW-0472">Membrane</keyword>
<evidence type="ECO:0000256" key="10">
    <source>
        <dbReference type="SAM" id="MobiDB-lite"/>
    </source>
</evidence>
<dbReference type="FunFam" id="1.20.1280.290:FF:000003">
    <property type="entry name" value="Bidirectional sugar transporter SWEET"/>
    <property type="match status" value="2"/>
</dbReference>
<feature type="transmembrane region" description="Helical" evidence="11">
    <location>
        <begin position="372"/>
        <end position="394"/>
    </location>
</feature>
<evidence type="ECO:0000313" key="13">
    <source>
        <dbReference type="Proteomes" id="UP001164929"/>
    </source>
</evidence>
<dbReference type="FunFam" id="1.20.1280.290:FF:000001">
    <property type="entry name" value="Bidirectional sugar transporter SWEET"/>
    <property type="match status" value="1"/>
</dbReference>
<name>A0AAD6LPB6_9ROSI</name>
<evidence type="ECO:0000313" key="12">
    <source>
        <dbReference type="EMBL" id="KAJ6970819.1"/>
    </source>
</evidence>
<accession>A0AAD6LPB6</accession>
<dbReference type="GO" id="GO:0005886">
    <property type="term" value="C:plasma membrane"/>
    <property type="evidence" value="ECO:0007669"/>
    <property type="project" value="UniProtKB-SubCell"/>
</dbReference>
<dbReference type="PANTHER" id="PTHR10791">
    <property type="entry name" value="RAG1-ACTIVATING PROTEIN 1"/>
    <property type="match status" value="1"/>
</dbReference>
<evidence type="ECO:0000256" key="4">
    <source>
        <dbReference type="ARBA" id="ARBA00022475"/>
    </source>
</evidence>
<proteinExistence type="inferred from homology"/>
<keyword evidence="5" id="KW-0762">Sugar transport</keyword>
<feature type="transmembrane region" description="Helical" evidence="11">
    <location>
        <begin position="106"/>
        <end position="126"/>
    </location>
</feature>
<keyword evidence="6 11" id="KW-0812">Transmembrane</keyword>
<feature type="transmembrane region" description="Helical" evidence="11">
    <location>
        <begin position="70"/>
        <end position="94"/>
    </location>
</feature>
<feature type="transmembrane region" description="Helical" evidence="11">
    <location>
        <begin position="12"/>
        <end position="36"/>
    </location>
</feature>
<evidence type="ECO:0000256" key="9">
    <source>
        <dbReference type="ARBA" id="ARBA00023136"/>
    </source>
</evidence>
<keyword evidence="3" id="KW-0813">Transport</keyword>
<keyword evidence="8 11" id="KW-1133">Transmembrane helix</keyword>
<feature type="transmembrane region" description="Helical" evidence="11">
    <location>
        <begin position="313"/>
        <end position="333"/>
    </location>
</feature>
<sequence length="472" mass="53764">MASFSIHCPWIFTFGLLGNLISFVVFLAPIPTFLRICRKKTTEGFQSLPYVVALFSAMIWLYYASLKSDVLLLITINSVGCFIEMIYIALYVAYAPKQARIATLRMLLLFNFGGFCSILLLSHFFVKGSNRVKVLGWVCVIFSVSVFAAPLSIMRIVIRTKSVEFMPFTLSFFLTLSAITWLVYGVLQKDYYIAIPNIVGFIFGVLQMVLYVIYKNFKTEVPMEPKLPQHSIDVAKLSSVSCEMKPAVCPQSNEEDDHTENSKDPSNQEHPNQFDKGEQQRCFYLDAQPLLHRYISMYLLYATKKDKILTFKLLLLFNVLGFGLICVLTRFLTQRQKRVQVLGWICMTFSLCVFVAPLFIVRKVIKTKSVEFMPFSLSFFLTLSAVMWFFYGFLKKDQFVAVPNILGLLFGILQMVLYMIYRNSKKVVVVEPKLQLDTSEHVVDLEKLGAAICSEIAIGIPKLNDGGDGINY</sequence>
<organism evidence="12 13">
    <name type="scientific">Populus alba x Populus x berolinensis</name>
    <dbReference type="NCBI Taxonomy" id="444605"/>
    <lineage>
        <taxon>Eukaryota</taxon>
        <taxon>Viridiplantae</taxon>
        <taxon>Streptophyta</taxon>
        <taxon>Embryophyta</taxon>
        <taxon>Tracheophyta</taxon>
        <taxon>Spermatophyta</taxon>
        <taxon>Magnoliopsida</taxon>
        <taxon>eudicotyledons</taxon>
        <taxon>Gunneridae</taxon>
        <taxon>Pentapetalae</taxon>
        <taxon>rosids</taxon>
        <taxon>fabids</taxon>
        <taxon>Malpighiales</taxon>
        <taxon>Salicaceae</taxon>
        <taxon>Saliceae</taxon>
        <taxon>Populus</taxon>
    </lineage>
</organism>
<comment type="subcellular location">
    <subcellularLocation>
        <location evidence="1">Cell membrane</location>
        <topology evidence="1">Multi-pass membrane protein</topology>
    </subcellularLocation>
</comment>
<feature type="transmembrane region" description="Helical" evidence="11">
    <location>
        <begin position="339"/>
        <end position="360"/>
    </location>
</feature>